<feature type="transmembrane region" description="Helical" evidence="1">
    <location>
        <begin position="85"/>
        <end position="105"/>
    </location>
</feature>
<proteinExistence type="predicted"/>
<reference evidence="2 3" key="1">
    <citation type="journal article" date="2015" name="Nature">
        <title>rRNA introns, odd ribosomes, and small enigmatic genomes across a large radiation of phyla.</title>
        <authorList>
            <person name="Brown C.T."/>
            <person name="Hug L.A."/>
            <person name="Thomas B.C."/>
            <person name="Sharon I."/>
            <person name="Castelle C.J."/>
            <person name="Singh A."/>
            <person name="Wilkins M.J."/>
            <person name="Williams K.H."/>
            <person name="Banfield J.F."/>
        </authorList>
    </citation>
    <scope>NUCLEOTIDE SEQUENCE [LARGE SCALE GENOMIC DNA]</scope>
</reference>
<dbReference type="EMBL" id="LBXD01000009">
    <property type="protein sequence ID" value="KKR23714.1"/>
    <property type="molecule type" value="Genomic_DNA"/>
</dbReference>
<accession>A0A0G0P652</accession>
<feature type="transmembrane region" description="Helical" evidence="1">
    <location>
        <begin position="49"/>
        <end position="73"/>
    </location>
</feature>
<keyword evidence="1" id="KW-1133">Transmembrane helix</keyword>
<gene>
    <name evidence="2" type="ORF">UT53_C0009G0008</name>
</gene>
<dbReference type="AlphaFoldDB" id="A0A0G0P652"/>
<organism evidence="2 3">
    <name type="scientific">Candidatus Yanofskybacteria bacterium GW2011_GWD2_39_48</name>
    <dbReference type="NCBI Taxonomy" id="1619031"/>
    <lineage>
        <taxon>Bacteria</taxon>
        <taxon>Candidatus Yanofskyibacteriota</taxon>
    </lineage>
</organism>
<keyword evidence="1" id="KW-0472">Membrane</keyword>
<evidence type="ECO:0000256" key="1">
    <source>
        <dbReference type="SAM" id="Phobius"/>
    </source>
</evidence>
<evidence type="ECO:0000313" key="3">
    <source>
        <dbReference type="Proteomes" id="UP000034764"/>
    </source>
</evidence>
<evidence type="ECO:0000313" key="2">
    <source>
        <dbReference type="EMBL" id="KKR23714.1"/>
    </source>
</evidence>
<dbReference type="Proteomes" id="UP000034764">
    <property type="component" value="Unassembled WGS sequence"/>
</dbReference>
<sequence>MIKKYSLLLIVLIEAIVGGISAFAIYFFYVRNLRPCDGMECLVNFPGYAHLFILFITVFVIWLTLFVGALGGFSRNKSPNSRFHSLIAVIILIALIISTFIYMMAI</sequence>
<name>A0A0G0P652_9BACT</name>
<keyword evidence="1" id="KW-0812">Transmembrane</keyword>
<comment type="caution">
    <text evidence="2">The sequence shown here is derived from an EMBL/GenBank/DDBJ whole genome shotgun (WGS) entry which is preliminary data.</text>
</comment>
<protein>
    <submittedName>
        <fullName evidence="2">Uncharacterized protein</fullName>
    </submittedName>
</protein>
<feature type="transmembrane region" description="Helical" evidence="1">
    <location>
        <begin position="7"/>
        <end position="29"/>
    </location>
</feature>